<feature type="domain" description="ATPase BadF/BadG/BcrA/BcrD type" evidence="1">
    <location>
        <begin position="20"/>
        <end position="279"/>
    </location>
</feature>
<dbReference type="InterPro" id="IPR043129">
    <property type="entry name" value="ATPase_NBD"/>
</dbReference>
<reference evidence="2 3" key="1">
    <citation type="submission" date="2020-08" db="EMBL/GenBank/DDBJ databases">
        <title>Novel species isolated from subtropical streams in China.</title>
        <authorList>
            <person name="Lu H."/>
        </authorList>
    </citation>
    <scope>NUCLEOTIDE SEQUENCE [LARGE SCALE GENOMIC DNA]</scope>
    <source>
        <strain evidence="2 3">CCTCC AB 2015119</strain>
    </source>
</reference>
<dbReference type="Proteomes" id="UP000637632">
    <property type="component" value="Unassembled WGS sequence"/>
</dbReference>
<evidence type="ECO:0000313" key="2">
    <source>
        <dbReference type="EMBL" id="MBC3811768.1"/>
    </source>
</evidence>
<proteinExistence type="predicted"/>
<accession>A0ABR6XG86</accession>
<organism evidence="2 3">
    <name type="scientific">Undibacterium aquatile</name>
    <dbReference type="NCBI Taxonomy" id="1537398"/>
    <lineage>
        <taxon>Bacteria</taxon>
        <taxon>Pseudomonadati</taxon>
        <taxon>Pseudomonadota</taxon>
        <taxon>Betaproteobacteria</taxon>
        <taxon>Burkholderiales</taxon>
        <taxon>Oxalobacteraceae</taxon>
        <taxon>Undibacterium</taxon>
    </lineage>
</organism>
<gene>
    <name evidence="2" type="ORF">H8K26_09975</name>
</gene>
<evidence type="ECO:0000259" key="1">
    <source>
        <dbReference type="Pfam" id="PF01869"/>
    </source>
</evidence>
<keyword evidence="3" id="KW-1185">Reference proteome</keyword>
<dbReference type="PANTHER" id="PTHR43190">
    <property type="entry name" value="N-ACETYL-D-GLUCOSAMINE KINASE"/>
    <property type="match status" value="1"/>
</dbReference>
<comment type="caution">
    <text evidence="2">The sequence shown here is derived from an EMBL/GenBank/DDBJ whole genome shotgun (WGS) entry which is preliminary data.</text>
</comment>
<dbReference type="EMBL" id="JACOFT010000003">
    <property type="protein sequence ID" value="MBC3811768.1"/>
    <property type="molecule type" value="Genomic_DNA"/>
</dbReference>
<dbReference type="InterPro" id="IPR052519">
    <property type="entry name" value="Euk-type_GlcNAc_Kinase"/>
</dbReference>
<sequence length="317" mass="33938">MNPADFVFPGIKDNASALALGIDTGGTQTRWALATANEDIIASGTAAGLTALQLKAQQGKQEFAQVFSDLAAAARSHGNLQTVRVGITGFSDDMRVVILEMLTSILQMPEPCIRLGTDIEIAYLDSFKPGTGYLVYAGTGSIAAYIDEAGQFHRAGGRGYLLDDGGSGFWIAREAVRHIWRAEDECPGASRNSLLAQEIFKTIGGDDWDKSKDFMYHHSRGDIGKLALAVAACANTDDVAADILKRAGQELARLGMAMCKRFGNKPVVLSGRVLELHPLIAASCRTHLPSDISLRTSICQAHFSAARLAARQLKSLT</sequence>
<dbReference type="RefSeq" id="WP_190479220.1">
    <property type="nucleotide sequence ID" value="NZ_JACOFT010000003.1"/>
</dbReference>
<evidence type="ECO:0000313" key="3">
    <source>
        <dbReference type="Proteomes" id="UP000637632"/>
    </source>
</evidence>
<dbReference type="Gene3D" id="3.30.420.40">
    <property type="match status" value="2"/>
</dbReference>
<name>A0ABR6XG86_9BURK</name>
<dbReference type="InterPro" id="IPR002731">
    <property type="entry name" value="ATPase_BadF"/>
</dbReference>
<dbReference type="SUPFAM" id="SSF53067">
    <property type="entry name" value="Actin-like ATPase domain"/>
    <property type="match status" value="2"/>
</dbReference>
<protein>
    <submittedName>
        <fullName evidence="2">ATPase</fullName>
    </submittedName>
</protein>
<dbReference type="Pfam" id="PF01869">
    <property type="entry name" value="BcrAD_BadFG"/>
    <property type="match status" value="1"/>
</dbReference>
<dbReference type="PANTHER" id="PTHR43190:SF3">
    <property type="entry name" value="N-ACETYL-D-GLUCOSAMINE KINASE"/>
    <property type="match status" value="1"/>
</dbReference>